<evidence type="ECO:0000313" key="9">
    <source>
        <dbReference type="Proteomes" id="UP000823401"/>
    </source>
</evidence>
<comment type="subcellular location">
    <subcellularLocation>
        <location evidence="7">Cell membrane</location>
        <topology evidence="7">Peripheral membrane protein</topology>
    </subcellularLocation>
    <subcellularLocation>
        <location evidence="1">Membrane</location>
    </subcellularLocation>
</comment>
<dbReference type="EMBL" id="JACCEL010000004">
    <property type="protein sequence ID" value="MBG9977627.1"/>
    <property type="molecule type" value="Genomic_DNA"/>
</dbReference>
<keyword evidence="9" id="KW-1185">Reference proteome</keyword>
<dbReference type="SUPFAM" id="SSF47928">
    <property type="entry name" value="N-terminal domain of the delta subunit of the F1F0-ATP synthase"/>
    <property type="match status" value="1"/>
</dbReference>
<comment type="function">
    <text evidence="7">This protein is part of the stalk that links CF(0) to CF(1). It either transmits conformational changes from CF(0) to CF(1) or is implicated in proton conduction.</text>
</comment>
<protein>
    <recommendedName>
        <fullName evidence="7">ATP synthase subunit delta</fullName>
    </recommendedName>
    <alternativeName>
        <fullName evidence="7">ATP synthase F(1) sector subunit delta</fullName>
    </alternativeName>
    <alternativeName>
        <fullName evidence="7">F-type ATPase subunit delta</fullName>
        <shortName evidence="7">F-ATPase subunit delta</shortName>
    </alternativeName>
</protein>
<proteinExistence type="inferred from homology"/>
<keyword evidence="6 7" id="KW-0066">ATP synthesis</keyword>
<sequence>MVQVVNRYSNAMLELLNEQDDIEKSLNQATFIRDSLDYQEIKGFLENPDIPNVEKKALIKNNFEGKLDDHFMGFLELLIRKSRESLIVPVLTDLIHQLNKQLGNMEAYVVSATALSEDQKASLVKALTDKLDTKIHLKCSVDPQVLGGFSVLVDGQIFDSTVRTELNKMTERLKRGDYRGS</sequence>
<dbReference type="Pfam" id="PF00213">
    <property type="entry name" value="OSCP"/>
    <property type="match status" value="1"/>
</dbReference>
<evidence type="ECO:0000256" key="1">
    <source>
        <dbReference type="ARBA" id="ARBA00004370"/>
    </source>
</evidence>
<evidence type="ECO:0000313" key="8">
    <source>
        <dbReference type="EMBL" id="MBG9977627.1"/>
    </source>
</evidence>
<comment type="similarity">
    <text evidence="7">Belongs to the ATPase delta chain family.</text>
</comment>
<comment type="caution">
    <text evidence="8">The sequence shown here is derived from an EMBL/GenBank/DDBJ whole genome shotgun (WGS) entry which is preliminary data.</text>
</comment>
<dbReference type="RefSeq" id="WP_197103801.1">
    <property type="nucleotide sequence ID" value="NZ_JACCEL010000004.1"/>
</dbReference>
<accession>A0ABS0LH80</accession>
<reference evidence="8 9" key="1">
    <citation type="submission" date="2020-07" db="EMBL/GenBank/DDBJ databases">
        <title>Facklamia lactis sp. nov., isolated from raw milk.</title>
        <authorList>
            <person name="Doll E.V."/>
            <person name="Huptas C."/>
            <person name="Staib L."/>
            <person name="Wenning M."/>
            <person name="Scherer S."/>
        </authorList>
    </citation>
    <scope>NUCLEOTIDE SEQUENCE [LARGE SCALE GENOMIC DNA]</scope>
    <source>
        <strain evidence="8 9">DSM 104272</strain>
    </source>
</reference>
<organism evidence="8 9">
    <name type="scientific">Ruoffia tabacinasalis</name>
    <dbReference type="NCBI Taxonomy" id="87458"/>
    <lineage>
        <taxon>Bacteria</taxon>
        <taxon>Bacillati</taxon>
        <taxon>Bacillota</taxon>
        <taxon>Bacilli</taxon>
        <taxon>Lactobacillales</taxon>
        <taxon>Aerococcaceae</taxon>
        <taxon>Ruoffia</taxon>
    </lineage>
</organism>
<dbReference type="InterPro" id="IPR000711">
    <property type="entry name" value="ATPase_OSCP/dsu"/>
</dbReference>
<dbReference type="InterPro" id="IPR026015">
    <property type="entry name" value="ATP_synth_OSCP/delta_N_sf"/>
</dbReference>
<dbReference type="Gene3D" id="1.10.520.20">
    <property type="entry name" value="N-terminal domain of the delta subunit of the F1F0-ATP synthase"/>
    <property type="match status" value="1"/>
</dbReference>
<dbReference type="PANTHER" id="PTHR11910">
    <property type="entry name" value="ATP SYNTHASE DELTA CHAIN"/>
    <property type="match status" value="1"/>
</dbReference>
<evidence type="ECO:0000256" key="6">
    <source>
        <dbReference type="ARBA" id="ARBA00023310"/>
    </source>
</evidence>
<dbReference type="NCBIfam" id="TIGR01145">
    <property type="entry name" value="ATP_synt_delta"/>
    <property type="match status" value="1"/>
</dbReference>
<dbReference type="PRINTS" id="PR00125">
    <property type="entry name" value="ATPASEDELTA"/>
</dbReference>
<keyword evidence="3 7" id="KW-0375">Hydrogen ion transport</keyword>
<keyword evidence="5 7" id="KW-0472">Membrane</keyword>
<evidence type="ECO:0000256" key="3">
    <source>
        <dbReference type="ARBA" id="ARBA00022781"/>
    </source>
</evidence>
<evidence type="ECO:0000256" key="4">
    <source>
        <dbReference type="ARBA" id="ARBA00023065"/>
    </source>
</evidence>
<evidence type="ECO:0000256" key="7">
    <source>
        <dbReference type="HAMAP-Rule" id="MF_01416"/>
    </source>
</evidence>
<keyword evidence="4 7" id="KW-0406">Ion transport</keyword>
<dbReference type="Proteomes" id="UP000823401">
    <property type="component" value="Unassembled WGS sequence"/>
</dbReference>
<dbReference type="HAMAP" id="MF_01416">
    <property type="entry name" value="ATP_synth_delta_bact"/>
    <property type="match status" value="1"/>
</dbReference>
<keyword evidence="2 7" id="KW-0813">Transport</keyword>
<name>A0ABS0LH80_9LACT</name>
<evidence type="ECO:0000256" key="5">
    <source>
        <dbReference type="ARBA" id="ARBA00023136"/>
    </source>
</evidence>
<keyword evidence="7" id="KW-1003">Cell membrane</keyword>
<gene>
    <name evidence="7 8" type="primary">atpH</name>
    <name evidence="8" type="ORF">HYQ42_02405</name>
</gene>
<keyword evidence="7" id="KW-0139">CF(1)</keyword>
<evidence type="ECO:0000256" key="2">
    <source>
        <dbReference type="ARBA" id="ARBA00022448"/>
    </source>
</evidence>
<comment type="function">
    <text evidence="7">F(1)F(0) ATP synthase produces ATP from ADP in the presence of a proton or sodium gradient. F-type ATPases consist of two structural domains, F(1) containing the extramembraneous catalytic core and F(0) containing the membrane proton channel, linked together by a central stalk and a peripheral stalk. During catalysis, ATP synthesis in the catalytic domain of F(1) is coupled via a rotary mechanism of the central stalk subunits to proton translocation.</text>
</comment>